<feature type="transmembrane region" description="Helical" evidence="1">
    <location>
        <begin position="6"/>
        <end position="31"/>
    </location>
</feature>
<keyword evidence="3" id="KW-1185">Reference proteome</keyword>
<reference evidence="2 3" key="1">
    <citation type="journal article" date="2023" name="Mol. Ecol. Resour.">
        <title>Chromosome-level genome assembly of a triploid poplar Populus alba 'Berolinensis'.</title>
        <authorList>
            <person name="Chen S."/>
            <person name="Yu Y."/>
            <person name="Wang X."/>
            <person name="Wang S."/>
            <person name="Zhang T."/>
            <person name="Zhou Y."/>
            <person name="He R."/>
            <person name="Meng N."/>
            <person name="Wang Y."/>
            <person name="Liu W."/>
            <person name="Liu Z."/>
            <person name="Liu J."/>
            <person name="Guo Q."/>
            <person name="Huang H."/>
            <person name="Sederoff R.R."/>
            <person name="Wang G."/>
            <person name="Qu G."/>
            <person name="Chen S."/>
        </authorList>
    </citation>
    <scope>NUCLEOTIDE SEQUENCE [LARGE SCALE GENOMIC DNA]</scope>
    <source>
        <strain evidence="2">SC-2020</strain>
    </source>
</reference>
<dbReference type="AlphaFoldDB" id="A0AAD6RRT0"/>
<evidence type="ECO:0000313" key="2">
    <source>
        <dbReference type="EMBL" id="KAJ7013933.1"/>
    </source>
</evidence>
<evidence type="ECO:0000313" key="3">
    <source>
        <dbReference type="Proteomes" id="UP001164929"/>
    </source>
</evidence>
<proteinExistence type="predicted"/>
<sequence length="162" mass="17780">MEVLGITWILVFIMIPSADFVLASSRISLLLSSVDLGPPTPQFVTVAVRNRLLIMDLILLQDVTMTVILLVAIVTSRNSRLCVCNAAKKTLNEILACSKICVAVAPGIEADNQTLSGFFCLNSCTNANLMLPRRLRLAIAERANEKSYLYYPQAVMVCLHLP</sequence>
<gene>
    <name evidence="2" type="ORF">NC653_003529</name>
</gene>
<protein>
    <submittedName>
        <fullName evidence="2">Uncharacterized protein</fullName>
    </submittedName>
</protein>
<accession>A0AAD6RRT0</accession>
<dbReference type="Proteomes" id="UP001164929">
    <property type="component" value="Chromosome 1"/>
</dbReference>
<keyword evidence="1" id="KW-1133">Transmembrane helix</keyword>
<keyword evidence="1" id="KW-0812">Transmembrane</keyword>
<name>A0AAD6RRT0_9ROSI</name>
<dbReference type="EMBL" id="JAQIZT010000001">
    <property type="protein sequence ID" value="KAJ7013933.1"/>
    <property type="molecule type" value="Genomic_DNA"/>
</dbReference>
<keyword evidence="1" id="KW-0472">Membrane</keyword>
<organism evidence="2 3">
    <name type="scientific">Populus alba x Populus x berolinensis</name>
    <dbReference type="NCBI Taxonomy" id="444605"/>
    <lineage>
        <taxon>Eukaryota</taxon>
        <taxon>Viridiplantae</taxon>
        <taxon>Streptophyta</taxon>
        <taxon>Embryophyta</taxon>
        <taxon>Tracheophyta</taxon>
        <taxon>Spermatophyta</taxon>
        <taxon>Magnoliopsida</taxon>
        <taxon>eudicotyledons</taxon>
        <taxon>Gunneridae</taxon>
        <taxon>Pentapetalae</taxon>
        <taxon>rosids</taxon>
        <taxon>fabids</taxon>
        <taxon>Malpighiales</taxon>
        <taxon>Salicaceae</taxon>
        <taxon>Saliceae</taxon>
        <taxon>Populus</taxon>
    </lineage>
</organism>
<feature type="transmembrane region" description="Helical" evidence="1">
    <location>
        <begin position="52"/>
        <end position="74"/>
    </location>
</feature>
<comment type="caution">
    <text evidence="2">The sequence shown here is derived from an EMBL/GenBank/DDBJ whole genome shotgun (WGS) entry which is preliminary data.</text>
</comment>
<evidence type="ECO:0000256" key="1">
    <source>
        <dbReference type="SAM" id="Phobius"/>
    </source>
</evidence>